<keyword evidence="7" id="KW-0406">Ion transport</keyword>
<dbReference type="GO" id="GO:0016020">
    <property type="term" value="C:membrane"/>
    <property type="evidence" value="ECO:0007669"/>
    <property type="project" value="UniProtKB-SubCell"/>
</dbReference>
<dbReference type="Proteomes" id="UP000315295">
    <property type="component" value="Unassembled WGS sequence"/>
</dbReference>
<evidence type="ECO:0000256" key="6">
    <source>
        <dbReference type="ARBA" id="ARBA00022989"/>
    </source>
</evidence>
<dbReference type="EMBL" id="VIEB01000636">
    <property type="protein sequence ID" value="TQD84441.1"/>
    <property type="molecule type" value="Genomic_DNA"/>
</dbReference>
<evidence type="ECO:0000256" key="5">
    <source>
        <dbReference type="ARBA" id="ARBA00022729"/>
    </source>
</evidence>
<dbReference type="InterPro" id="IPR045158">
    <property type="entry name" value="KEA4/5/6-like"/>
</dbReference>
<sequence length="885" mass="96932">MEQWVPLFDIFLTSPTPESEASAWLNQSFSASSSSATPITTGSFLSLLMKPLDSIVADDSLPSSSAWPPSTDRVMFIQTLPNMVQSRILSFLGLERQRFCGRHLARLARTVLDGSQQLDFWVQRAARNLLDGMTDSSYEWISGLSLEFEEDEFESLPGCLKDSRAFGELVLPWLPVSPEELNSRTVTGNSENNDESSSQVEEDEDVDMNDVLEEMNIDDPISVHLEPEIQKMAASLKAQVVDFQSTSKTVGLANEIHKLCLEKRGDSLTILGLIEPWLADDETASILLSHLTSGSEEELAWASQVLCSVILPKLLVLEEPASRVLVTATVEYCKLHQRACEYALLFPLILRRDGINNPICDVITRIIKESLHPAHASSFCQKLLCGEKDERRVICLPCHLYLITDKMAQQLAEIFSNSLKFGNFLLCLVNKCSPFLKPHKLTLTEFPAAADGAKARTNKAVPRPYSNHLTVGSCIAPHAPPHPIPSPQLPPSEGRGRHPNRIRRSRLLTCAGRRGHSTRTEDASGCNNSVAEQQAVLETVARVKSKKNDSEEEKSFQFHDVFHNENGEEDMPALIDRKDNIFIMSNRKSKYPVLQLDLRLISDLVVVIVSATCGGIAIACAGQPVITGYLLAGSVIGPGGLSFVSEMVQVETVAQFGVIFLLFALGLEFSAIKLQVVRTVAVLGGLLQIFLLMCLCGITASLCGGRPSEGVSVGAFPSMSSTAVVLKFLMERNSISALHGQVVVGSLILQVEPIRNFFAAPFLASIGMLIHVHFLRNHVDILLTAVILVGMSLAQIGEFSFVLLSRASNLHLVEGKLYLLLLGTTALSLGTTPLLFNIIPAVVHLGVLLRWFSPDSSSENGFKGDGFHSDSAKHLVTMLHRSHDL</sequence>
<dbReference type="PANTHER" id="PTHR16254:SF14">
    <property type="entry name" value="TRANSMEMBRANE AND COILED-COIL DOMAIN-CONTAINING PROTEIN 3"/>
    <property type="match status" value="1"/>
</dbReference>
<evidence type="ECO:0000256" key="2">
    <source>
        <dbReference type="ARBA" id="ARBA00022448"/>
    </source>
</evidence>
<dbReference type="Gene3D" id="1.20.1530.20">
    <property type="match status" value="2"/>
</dbReference>
<organism evidence="12 13">
    <name type="scientific">Malus baccata</name>
    <name type="common">Siberian crab apple</name>
    <name type="synonym">Pyrus baccata</name>
    <dbReference type="NCBI Taxonomy" id="106549"/>
    <lineage>
        <taxon>Eukaryota</taxon>
        <taxon>Viridiplantae</taxon>
        <taxon>Streptophyta</taxon>
        <taxon>Embryophyta</taxon>
        <taxon>Tracheophyta</taxon>
        <taxon>Spermatophyta</taxon>
        <taxon>Magnoliopsida</taxon>
        <taxon>eudicotyledons</taxon>
        <taxon>Gunneridae</taxon>
        <taxon>Pentapetalae</taxon>
        <taxon>rosids</taxon>
        <taxon>fabids</taxon>
        <taxon>Rosales</taxon>
        <taxon>Rosaceae</taxon>
        <taxon>Amygdaloideae</taxon>
        <taxon>Maleae</taxon>
        <taxon>Malus</taxon>
    </lineage>
</organism>
<accession>A0A540LD96</accession>
<evidence type="ECO:0000256" key="7">
    <source>
        <dbReference type="ARBA" id="ARBA00023065"/>
    </source>
</evidence>
<feature type="transmembrane region" description="Helical" evidence="10">
    <location>
        <begin position="781"/>
        <end position="805"/>
    </location>
</feature>
<name>A0A540LD96_MALBA</name>
<keyword evidence="8 10" id="KW-0472">Membrane</keyword>
<feature type="region of interest" description="Disordered" evidence="9">
    <location>
        <begin position="181"/>
        <end position="205"/>
    </location>
</feature>
<dbReference type="InterPro" id="IPR006153">
    <property type="entry name" value="Cation/H_exchanger_TM"/>
</dbReference>
<dbReference type="InterPro" id="IPR038770">
    <property type="entry name" value="Na+/solute_symporter_sf"/>
</dbReference>
<evidence type="ECO:0000256" key="1">
    <source>
        <dbReference type="ARBA" id="ARBA00004141"/>
    </source>
</evidence>
<dbReference type="STRING" id="106549.A0A540LD96"/>
<gene>
    <name evidence="12" type="ORF">C1H46_029972</name>
</gene>
<feature type="transmembrane region" description="Helical" evidence="10">
    <location>
        <begin position="604"/>
        <end position="632"/>
    </location>
</feature>
<keyword evidence="13" id="KW-1185">Reference proteome</keyword>
<evidence type="ECO:0000256" key="8">
    <source>
        <dbReference type="ARBA" id="ARBA00023136"/>
    </source>
</evidence>
<keyword evidence="3" id="KW-0050">Antiport</keyword>
<dbReference type="PANTHER" id="PTHR16254">
    <property type="entry name" value="POTASSIUM/PROTON ANTIPORTER-RELATED"/>
    <property type="match status" value="1"/>
</dbReference>
<feature type="transmembrane region" description="Helical" evidence="10">
    <location>
        <begin position="817"/>
        <end position="843"/>
    </location>
</feature>
<keyword evidence="6 10" id="KW-1133">Transmembrane helix</keyword>
<evidence type="ECO:0000256" key="4">
    <source>
        <dbReference type="ARBA" id="ARBA00022692"/>
    </source>
</evidence>
<feature type="transmembrane region" description="Helical" evidence="10">
    <location>
        <begin position="652"/>
        <end position="672"/>
    </location>
</feature>
<evidence type="ECO:0000313" key="12">
    <source>
        <dbReference type="EMBL" id="TQD84441.1"/>
    </source>
</evidence>
<proteinExistence type="predicted"/>
<dbReference type="Gene3D" id="1.25.40.480">
    <property type="match status" value="1"/>
</dbReference>
<reference evidence="12 13" key="1">
    <citation type="journal article" date="2019" name="G3 (Bethesda)">
        <title>Sequencing of a Wild Apple (Malus baccata) Genome Unravels the Differences Between Cultivated and Wild Apple Species Regarding Disease Resistance and Cold Tolerance.</title>
        <authorList>
            <person name="Chen X."/>
        </authorList>
    </citation>
    <scope>NUCLEOTIDE SEQUENCE [LARGE SCALE GENOMIC DNA]</scope>
    <source>
        <strain evidence="13">cv. Shandingzi</strain>
        <tissue evidence="12">Leaves</tissue>
    </source>
</reference>
<dbReference type="GO" id="GO:0015386">
    <property type="term" value="F:potassium:proton antiporter activity"/>
    <property type="evidence" value="ECO:0007669"/>
    <property type="project" value="InterPro"/>
</dbReference>
<comment type="subcellular location">
    <subcellularLocation>
        <location evidence="1">Membrane</location>
        <topology evidence="1">Multi-pass membrane protein</topology>
    </subcellularLocation>
</comment>
<keyword evidence="2" id="KW-0813">Transport</keyword>
<evidence type="ECO:0000259" key="11">
    <source>
        <dbReference type="Pfam" id="PF00999"/>
    </source>
</evidence>
<feature type="domain" description="Cation/H+ exchanger transmembrane" evidence="11">
    <location>
        <begin position="609"/>
        <end position="750"/>
    </location>
</feature>
<feature type="region of interest" description="Disordered" evidence="9">
    <location>
        <begin position="477"/>
        <end position="503"/>
    </location>
</feature>
<dbReference type="Pfam" id="PF00999">
    <property type="entry name" value="Na_H_Exchanger"/>
    <property type="match status" value="1"/>
</dbReference>
<keyword evidence="4 10" id="KW-0812">Transmembrane</keyword>
<feature type="compositionally biased region" description="Pro residues" evidence="9">
    <location>
        <begin position="478"/>
        <end position="490"/>
    </location>
</feature>
<evidence type="ECO:0000256" key="3">
    <source>
        <dbReference type="ARBA" id="ARBA00022449"/>
    </source>
</evidence>
<dbReference type="AlphaFoldDB" id="A0A540LD96"/>
<feature type="transmembrane region" description="Helical" evidence="10">
    <location>
        <begin position="757"/>
        <end position="775"/>
    </location>
</feature>
<evidence type="ECO:0000256" key="10">
    <source>
        <dbReference type="SAM" id="Phobius"/>
    </source>
</evidence>
<comment type="caution">
    <text evidence="12">The sequence shown here is derived from an EMBL/GenBank/DDBJ whole genome shotgun (WGS) entry which is preliminary data.</text>
</comment>
<evidence type="ECO:0000313" key="13">
    <source>
        <dbReference type="Proteomes" id="UP000315295"/>
    </source>
</evidence>
<keyword evidence="5" id="KW-0732">Signal</keyword>
<feature type="transmembrane region" description="Helical" evidence="10">
    <location>
        <begin position="679"/>
        <end position="700"/>
    </location>
</feature>
<evidence type="ECO:0000256" key="9">
    <source>
        <dbReference type="SAM" id="MobiDB-lite"/>
    </source>
</evidence>
<feature type="compositionally biased region" description="Low complexity" evidence="9">
    <location>
        <begin position="189"/>
        <end position="199"/>
    </location>
</feature>
<protein>
    <recommendedName>
        <fullName evidence="11">Cation/H+ exchanger transmembrane domain-containing protein</fullName>
    </recommendedName>
</protein>